<accession>A0A376NRN0</accession>
<evidence type="ECO:0000313" key="2">
    <source>
        <dbReference type="Proteomes" id="UP000254428"/>
    </source>
</evidence>
<protein>
    <submittedName>
        <fullName evidence="1">Uncharacterized protein</fullName>
    </submittedName>
</protein>
<name>A0A376NRN0_ECOLX</name>
<dbReference type="Proteomes" id="UP000254428">
    <property type="component" value="Unassembled WGS sequence"/>
</dbReference>
<dbReference type="EMBL" id="UGBT01000002">
    <property type="protein sequence ID" value="STH68898.1"/>
    <property type="molecule type" value="Genomic_DNA"/>
</dbReference>
<reference evidence="1 2" key="1">
    <citation type="submission" date="2018-06" db="EMBL/GenBank/DDBJ databases">
        <authorList>
            <consortium name="Pathogen Informatics"/>
            <person name="Doyle S."/>
        </authorList>
    </citation>
    <scope>NUCLEOTIDE SEQUENCE [LARGE SCALE GENOMIC DNA]</scope>
    <source>
        <strain evidence="1 2">NCTC11341</strain>
    </source>
</reference>
<gene>
    <name evidence="1" type="ORF">NCTC11341_00390</name>
</gene>
<organism evidence="1 2">
    <name type="scientific">Escherichia coli</name>
    <dbReference type="NCBI Taxonomy" id="562"/>
    <lineage>
        <taxon>Bacteria</taxon>
        <taxon>Pseudomonadati</taxon>
        <taxon>Pseudomonadota</taxon>
        <taxon>Gammaproteobacteria</taxon>
        <taxon>Enterobacterales</taxon>
        <taxon>Enterobacteriaceae</taxon>
        <taxon>Escherichia</taxon>
    </lineage>
</organism>
<evidence type="ECO:0000313" key="1">
    <source>
        <dbReference type="EMBL" id="STH68898.1"/>
    </source>
</evidence>
<dbReference type="AlphaFoldDB" id="A0A376NRN0"/>
<proteinExistence type="predicted"/>
<sequence>MSLALAGLLYVRSKPRIAARNNPESFRKLSLRTAVYGGDHLGAAFLCEQAQLSKGNTDMNKSLTVLPSGEYPTMSSLEMVDYINADRKSKAEAEGLAFPCKKYRKLEHRSFMKKVPRVLGMQLQNFLQLIPISTEQVVLWRGIFAIFPSVKLASWQ</sequence>